<dbReference type="PANTHER" id="PTHR43749:SF2">
    <property type="entry name" value="RNA-SPLICING LIGASE RTCB"/>
    <property type="match status" value="1"/>
</dbReference>
<name>A0A7W8E8E8_9BACT</name>
<dbReference type="GO" id="GO:0005525">
    <property type="term" value="F:GTP binding"/>
    <property type="evidence" value="ECO:0007669"/>
    <property type="project" value="UniProtKB-KW"/>
</dbReference>
<evidence type="ECO:0000256" key="2">
    <source>
        <dbReference type="ARBA" id="ARBA00022598"/>
    </source>
</evidence>
<gene>
    <name evidence="12" type="ORF">HDF15_001643</name>
</gene>
<comment type="catalytic activity">
    <reaction evidence="8">
        <text>a 3'-end 3'-phospho-ribonucleotide-RNA + a 5'-end dephospho-ribonucleoside-RNA + GTP = a ribonucleotidyl-ribonucleotide-RNA + GMP + diphosphate</text>
        <dbReference type="Rhea" id="RHEA:68076"/>
        <dbReference type="Rhea" id="RHEA-COMP:10463"/>
        <dbReference type="Rhea" id="RHEA-COMP:13936"/>
        <dbReference type="Rhea" id="RHEA-COMP:17355"/>
        <dbReference type="ChEBI" id="CHEBI:33019"/>
        <dbReference type="ChEBI" id="CHEBI:37565"/>
        <dbReference type="ChEBI" id="CHEBI:58115"/>
        <dbReference type="ChEBI" id="CHEBI:83062"/>
        <dbReference type="ChEBI" id="CHEBI:138284"/>
        <dbReference type="ChEBI" id="CHEBI:173118"/>
        <dbReference type="EC" id="6.5.1.8"/>
    </reaction>
</comment>
<evidence type="ECO:0000256" key="4">
    <source>
        <dbReference type="ARBA" id="ARBA00022741"/>
    </source>
</evidence>
<evidence type="ECO:0000313" key="12">
    <source>
        <dbReference type="EMBL" id="MBB5063303.1"/>
    </source>
</evidence>
<dbReference type="AlphaFoldDB" id="A0A7W8E8E8"/>
<evidence type="ECO:0000256" key="7">
    <source>
        <dbReference type="ARBA" id="ARBA00023211"/>
    </source>
</evidence>
<protein>
    <recommendedName>
        <fullName evidence="1">3'-phosphate/5'-hydroxy nucleic acid ligase</fullName>
        <ecNumber evidence="1">6.5.1.8</ecNumber>
    </recommendedName>
</protein>
<dbReference type="GO" id="GO:0003909">
    <property type="term" value="F:DNA ligase activity"/>
    <property type="evidence" value="ECO:0007669"/>
    <property type="project" value="TreeGrafter"/>
</dbReference>
<proteinExistence type="predicted"/>
<organism evidence="12 13">
    <name type="scientific">Granulicella mallensis</name>
    <dbReference type="NCBI Taxonomy" id="940614"/>
    <lineage>
        <taxon>Bacteria</taxon>
        <taxon>Pseudomonadati</taxon>
        <taxon>Acidobacteriota</taxon>
        <taxon>Terriglobia</taxon>
        <taxon>Terriglobales</taxon>
        <taxon>Acidobacteriaceae</taxon>
        <taxon>Granulicella</taxon>
    </lineage>
</organism>
<evidence type="ECO:0000256" key="10">
    <source>
        <dbReference type="PIRSR" id="PIRSR601233-2"/>
    </source>
</evidence>
<evidence type="ECO:0000256" key="3">
    <source>
        <dbReference type="ARBA" id="ARBA00022723"/>
    </source>
</evidence>
<reference evidence="12 13" key="1">
    <citation type="submission" date="2020-08" db="EMBL/GenBank/DDBJ databases">
        <title>Genomic Encyclopedia of Type Strains, Phase IV (KMG-V): Genome sequencing to study the core and pangenomes of soil and plant-associated prokaryotes.</title>
        <authorList>
            <person name="Whitman W."/>
        </authorList>
    </citation>
    <scope>NUCLEOTIDE SEQUENCE [LARGE SCALE GENOMIC DNA]</scope>
    <source>
        <strain evidence="12 13">X5P3</strain>
    </source>
</reference>
<accession>A0A7W8E8E8</accession>
<evidence type="ECO:0000256" key="5">
    <source>
        <dbReference type="ARBA" id="ARBA00022800"/>
    </source>
</evidence>
<feature type="binding site" evidence="11">
    <location>
        <position position="144"/>
    </location>
    <ligand>
        <name>Mn(2+)</name>
        <dbReference type="ChEBI" id="CHEBI:29035"/>
        <label>1</label>
    </ligand>
</feature>
<dbReference type="GO" id="GO:0030145">
    <property type="term" value="F:manganese ion binding"/>
    <property type="evidence" value="ECO:0007669"/>
    <property type="project" value="TreeGrafter"/>
</dbReference>
<keyword evidence="6 10" id="KW-0342">GTP-binding</keyword>
<dbReference type="SUPFAM" id="SSF103365">
    <property type="entry name" value="Hypothetical protein PH1602"/>
    <property type="match status" value="1"/>
</dbReference>
<sequence length="404" mass="43511">MQIIDNIPVFGEHEANTLEQARLCARTADRFALMADGHLGYGVPIGGVIATESRISPTAVGFDIACGNKAVRLDMPGTELRANIHRVMEEIWSTLSFGVGRKNAERVEHPLFERDAHPGWATEAAAPIKRKAEAQLGTIGSGNHYVDLFTDEQDRVWVGVHFGSRGLGHGIATWFLKAAGAKDGMMVDPVFLDVTSDLGAQYIAAMQLGGAYAYAGRDWVCSRVAKLLGATIEEEVHNHHNFAWLEEHDGRQLWVCRKGATPAFPGQRGFVGGTMGEQSVILEGTSPDLSTAEGQATAAAQAASLCSTVHGAGRVMGRKQAAGVFDRKTGVCKREGLVKPEMMNDWMQRSNVVLKGGGLDESPHCYKRLPEVLAAHGSTIRVLHTLTPVGVAMAGANEFDPYKD</sequence>
<dbReference type="InterPro" id="IPR036025">
    <property type="entry name" value="RtcB-like_sf"/>
</dbReference>
<dbReference type="GO" id="GO:0006281">
    <property type="term" value="P:DNA repair"/>
    <property type="evidence" value="ECO:0007669"/>
    <property type="project" value="TreeGrafter"/>
</dbReference>
<feature type="binding site" evidence="10">
    <location>
        <begin position="310"/>
        <end position="313"/>
    </location>
    <ligand>
        <name>GMP</name>
        <dbReference type="ChEBI" id="CHEBI:58115"/>
    </ligand>
</feature>
<feature type="binding site" evidence="10">
    <location>
        <begin position="272"/>
        <end position="275"/>
    </location>
    <ligand>
        <name>GMP</name>
        <dbReference type="ChEBI" id="CHEBI:58115"/>
    </ligand>
</feature>
<evidence type="ECO:0000256" key="9">
    <source>
        <dbReference type="PIRSR" id="PIRSR601233-1"/>
    </source>
</evidence>
<evidence type="ECO:0000313" key="13">
    <source>
        <dbReference type="Proteomes" id="UP000584867"/>
    </source>
</evidence>
<feature type="binding site" evidence="11">
    <location>
        <position position="63"/>
    </location>
    <ligand>
        <name>Mn(2+)</name>
        <dbReference type="ChEBI" id="CHEBI:29035"/>
        <label>1</label>
    </ligand>
</feature>
<evidence type="ECO:0000256" key="8">
    <source>
        <dbReference type="ARBA" id="ARBA00047746"/>
    </source>
</evidence>
<dbReference type="EC" id="6.5.1.8" evidence="1"/>
<dbReference type="GO" id="GO:0042245">
    <property type="term" value="P:RNA repair"/>
    <property type="evidence" value="ECO:0007669"/>
    <property type="project" value="UniProtKB-KW"/>
</dbReference>
<comment type="cofactor">
    <cofactor evidence="11">
        <name>Mn(2+)</name>
        <dbReference type="ChEBI" id="CHEBI:29035"/>
    </cofactor>
    <text evidence="11">Binds 2 manganese ions per subunit.</text>
</comment>
<feature type="binding site" evidence="11">
    <location>
        <position position="240"/>
    </location>
    <ligand>
        <name>Mn(2+)</name>
        <dbReference type="ChEBI" id="CHEBI:29035"/>
        <label>2</label>
    </ligand>
</feature>
<keyword evidence="2 12" id="KW-0436">Ligase</keyword>
<dbReference type="InterPro" id="IPR052915">
    <property type="entry name" value="RtcB-like"/>
</dbReference>
<feature type="binding site" evidence="10">
    <location>
        <position position="279"/>
    </location>
    <ligand>
        <name>GMP</name>
        <dbReference type="ChEBI" id="CHEBI:58115"/>
    </ligand>
</feature>
<keyword evidence="7 11" id="KW-0464">Manganese</keyword>
<dbReference type="Pfam" id="PF01139">
    <property type="entry name" value="RtcB"/>
    <property type="match status" value="1"/>
</dbReference>
<dbReference type="Proteomes" id="UP000584867">
    <property type="component" value="Unassembled WGS sequence"/>
</dbReference>
<dbReference type="PANTHER" id="PTHR43749">
    <property type="entry name" value="RNA-SPLICING LIGASE RTCB"/>
    <property type="match status" value="1"/>
</dbReference>
<feature type="binding site" evidence="10">
    <location>
        <begin position="240"/>
        <end position="241"/>
    </location>
    <ligand>
        <name>GMP</name>
        <dbReference type="ChEBI" id="CHEBI:58115"/>
    </ligand>
</feature>
<dbReference type="GO" id="GO:0006396">
    <property type="term" value="P:RNA processing"/>
    <property type="evidence" value="ECO:0007669"/>
    <property type="project" value="InterPro"/>
</dbReference>
<feature type="active site" description="GMP-histidine intermediate" evidence="9">
    <location>
        <position position="310"/>
    </location>
</feature>
<dbReference type="InterPro" id="IPR001233">
    <property type="entry name" value="RtcB"/>
</dbReference>
<dbReference type="RefSeq" id="WP_184254346.1">
    <property type="nucleotide sequence ID" value="NZ_JACHIO010000005.1"/>
</dbReference>
<feature type="binding site" evidence="11">
    <location>
        <position position="161"/>
    </location>
    <ligand>
        <name>Mn(2+)</name>
        <dbReference type="ChEBI" id="CHEBI:29035"/>
        <label>2</label>
    </ligand>
</feature>
<evidence type="ECO:0000256" key="11">
    <source>
        <dbReference type="PIRSR" id="PIRSR601233-3"/>
    </source>
</evidence>
<dbReference type="EMBL" id="JACHIO010000005">
    <property type="protein sequence ID" value="MBB5063303.1"/>
    <property type="molecule type" value="Genomic_DNA"/>
</dbReference>
<comment type="caution">
    <text evidence="12">The sequence shown here is derived from an EMBL/GenBank/DDBJ whole genome shotgun (WGS) entry which is preliminary data.</text>
</comment>
<evidence type="ECO:0000256" key="6">
    <source>
        <dbReference type="ARBA" id="ARBA00023134"/>
    </source>
</evidence>
<keyword evidence="4 10" id="KW-0547">Nucleotide-binding</keyword>
<dbReference type="GO" id="GO:0170057">
    <property type="term" value="F:RNA ligase (GTP) activity"/>
    <property type="evidence" value="ECO:0007669"/>
    <property type="project" value="UniProtKB-EC"/>
</dbReference>
<evidence type="ECO:0000256" key="1">
    <source>
        <dbReference type="ARBA" id="ARBA00012726"/>
    </source>
</evidence>
<keyword evidence="5" id="KW-0692">RNA repair</keyword>
<dbReference type="Gene3D" id="3.90.1860.10">
    <property type="entry name" value="tRNA-splicing ligase RtcB"/>
    <property type="match status" value="1"/>
</dbReference>
<keyword evidence="3 11" id="KW-0479">Metal-binding</keyword>